<dbReference type="Proteomes" id="UP000572754">
    <property type="component" value="Unassembled WGS sequence"/>
</dbReference>
<reference evidence="6 7" key="2">
    <citation type="submission" date="2020-05" db="EMBL/GenBank/DDBJ databases">
        <title>Identification and distribution of gene clusters putatively required for synthesis of sphingolipid metabolism inhibitors in phylogenetically diverse species of the filamentous fungus Fusarium.</title>
        <authorList>
            <person name="Kim H.-S."/>
            <person name="Busman M."/>
            <person name="Brown D.W."/>
            <person name="Divon H."/>
            <person name="Uhlig S."/>
            <person name="Proctor R.H."/>
        </authorList>
    </citation>
    <scope>NUCLEOTIDE SEQUENCE [LARGE SCALE GENOMIC DNA]</scope>
    <source>
        <strain evidence="6 7">NRRL 25331</strain>
    </source>
</reference>
<proteinExistence type="inferred from homology"/>
<sequence>MLPSGSRRYNRSRYKPDKRNHKGQAPRSVPRVSLAAESLSFQPSGLPPSDTESNDTVPEDGYFRRNKLKDLAKESVAVRDWLVAREIEARMSVKAIMDDLMALDGYEFVKSNCLSLLKNGPDKQDVQNVLFAGNPGLYIEKMAKLYARLIEALVGFEFSWVVEKLGQSFQPDSEVNYLLNMSKADDVPCQIILIEEVCSNWSGIQALEKVFDASKSRHVHIVACCTWTSDTEKKEFLQSFQKISRTGTIFYVPDYTREQLKVLLLEHIRESGMDIEDGLQSHNLKMVVDIITREQGHPGFKNQLILKSAVSSFKENYERRTKTILVHKAKDPSPVSSSREDGAPSSMSDDSDSDDDLEKRYLSLISKRQLYGWGLQSRERVRSHKREPSPAHWFLTYADIFGRTAAEYKSHSSGWQKLHKLIGLQDIKSSIGLYFKESEYHQHRALQGRESHHRAPNQVFIGPPGTGKTTVAILFAEILAEIGLLAKKKVVVKQPTDLIGQYLGSSEAKVKEAVKESLGGVLVLDKADNLFLTSGSLKSELKVDVFRIAIMDALVAEYQRCERNPSSKRLTVFLIGSQEGIEDLIRTGNPGLSGLFHLEGAFRFQPYLDDHLCQLVKYHLAEKGVTASAEATETIMQMITIAKHRPNFTNATAAQGFAEDALMRYRARLLSEDSQNPYTVDRNALVEPKDFDPDHDRLERAHGRFNTLFSGMQGVEYITEIFQGYQTLVSQLRKRKQDPRPYIPLSFVFKGPPGTGKTTVARKVADIFYEMGFLSYPDMIDCSVEQLVSGPGRVEEIFERALGKVLFIGEAYLLLRIRGGAFIGEFVDCMTKTRFSGKLIVVLAGYEEEMSDLLMANRGLASRFPTSITFQRMKPTDSIALLSELVGKVGVEISGLEPTDYMRGQVVRLLSLLAKTKSWANGRDVESLSQQVIHHAFTKVIHKCQPTRGRVTVVAEDVMLMLATRLARAKEEDVRMKVAQDMEIEQRRLVEE</sequence>
<evidence type="ECO:0000313" key="6">
    <source>
        <dbReference type="EMBL" id="KAF5662332.1"/>
    </source>
</evidence>
<dbReference type="Gene3D" id="1.10.8.60">
    <property type="match status" value="1"/>
</dbReference>
<dbReference type="InterPro" id="IPR003593">
    <property type="entry name" value="AAA+_ATPase"/>
</dbReference>
<organism evidence="6 7">
    <name type="scientific">Fusarium circinatum</name>
    <name type="common">Pitch canker fungus</name>
    <name type="synonym">Gibberella circinata</name>
    <dbReference type="NCBI Taxonomy" id="48490"/>
    <lineage>
        <taxon>Eukaryota</taxon>
        <taxon>Fungi</taxon>
        <taxon>Dikarya</taxon>
        <taxon>Ascomycota</taxon>
        <taxon>Pezizomycotina</taxon>
        <taxon>Sordariomycetes</taxon>
        <taxon>Hypocreomycetidae</taxon>
        <taxon>Hypocreales</taxon>
        <taxon>Nectriaceae</taxon>
        <taxon>Fusarium</taxon>
        <taxon>Fusarium fujikuroi species complex</taxon>
    </lineage>
</organism>
<evidence type="ECO:0000256" key="3">
    <source>
        <dbReference type="ARBA" id="ARBA00022840"/>
    </source>
</evidence>
<dbReference type="PRINTS" id="PR00819">
    <property type="entry name" value="CBXCFQXSUPER"/>
</dbReference>
<dbReference type="EMBL" id="JAAQPE010000464">
    <property type="protein sequence ID" value="KAF5662332.1"/>
    <property type="molecule type" value="Genomic_DNA"/>
</dbReference>
<dbReference type="InterPro" id="IPR027417">
    <property type="entry name" value="P-loop_NTPase"/>
</dbReference>
<protein>
    <submittedName>
        <fullName evidence="6">Nfx1-type zinc finger-containing protein</fullName>
    </submittedName>
</protein>
<feature type="region of interest" description="Disordered" evidence="4">
    <location>
        <begin position="324"/>
        <end position="355"/>
    </location>
</feature>
<comment type="caution">
    <text evidence="6">The sequence shown here is derived from an EMBL/GenBank/DDBJ whole genome shotgun (WGS) entry which is preliminary data.</text>
</comment>
<feature type="region of interest" description="Disordered" evidence="4">
    <location>
        <begin position="1"/>
        <end position="60"/>
    </location>
</feature>
<keyword evidence="7" id="KW-1185">Reference proteome</keyword>
<evidence type="ECO:0000259" key="5">
    <source>
        <dbReference type="SMART" id="SM00382"/>
    </source>
</evidence>
<dbReference type="SMART" id="SM00382">
    <property type="entry name" value="AAA"/>
    <property type="match status" value="2"/>
</dbReference>
<reference evidence="7" key="1">
    <citation type="journal article" date="2020" name="BMC Genomics">
        <title>Correction to: Identification and distribution of gene clusters required for synthesis of sphingolipid metabolism inhibitors in diverse species of the filamentous fungus Fusarium.</title>
        <authorList>
            <person name="Kim H.S."/>
            <person name="Lohmar J.M."/>
            <person name="Busman M."/>
            <person name="Brown D.W."/>
            <person name="Naumann T.A."/>
            <person name="Divon H.H."/>
            <person name="Lysoe E."/>
            <person name="Uhlig S."/>
            <person name="Proctor R.H."/>
        </authorList>
    </citation>
    <scope>NUCLEOTIDE SEQUENCE [LARGE SCALE GENOMIC DNA]</scope>
    <source>
        <strain evidence="7">NRRL 25331</strain>
    </source>
</reference>
<name>A0A8H5T4Y3_FUSCI</name>
<dbReference type="InterPro" id="IPR000641">
    <property type="entry name" value="CbxX/CfxQ"/>
</dbReference>
<keyword evidence="3" id="KW-0067">ATP-binding</keyword>
<feature type="domain" description="AAA+ ATPase" evidence="5">
    <location>
        <begin position="454"/>
        <end position="602"/>
    </location>
</feature>
<dbReference type="SUPFAM" id="SSF52540">
    <property type="entry name" value="P-loop containing nucleoside triphosphate hydrolases"/>
    <property type="match status" value="2"/>
</dbReference>
<dbReference type="InterPro" id="IPR003959">
    <property type="entry name" value="ATPase_AAA_core"/>
</dbReference>
<dbReference type="PANTHER" id="PTHR43392:SF2">
    <property type="entry name" value="AAA-TYPE ATPASE FAMILY PROTEIN _ ANKYRIN REPEAT FAMILY PROTEIN"/>
    <property type="match status" value="1"/>
</dbReference>
<dbReference type="AlphaFoldDB" id="A0A8H5T4Y3"/>
<evidence type="ECO:0000256" key="2">
    <source>
        <dbReference type="ARBA" id="ARBA00022741"/>
    </source>
</evidence>
<dbReference type="PANTHER" id="PTHR43392">
    <property type="entry name" value="AAA-TYPE ATPASE FAMILY PROTEIN / ANKYRIN REPEAT FAMILY PROTEIN"/>
    <property type="match status" value="1"/>
</dbReference>
<gene>
    <name evidence="6" type="ORF">FCIRC_11551</name>
</gene>
<comment type="similarity">
    <text evidence="1">Belongs to the CbxX/CfxQ family.</text>
</comment>
<evidence type="ECO:0000256" key="4">
    <source>
        <dbReference type="SAM" id="MobiDB-lite"/>
    </source>
</evidence>
<dbReference type="Pfam" id="PF00004">
    <property type="entry name" value="AAA"/>
    <property type="match status" value="2"/>
</dbReference>
<dbReference type="Gene3D" id="3.40.50.300">
    <property type="entry name" value="P-loop containing nucleotide triphosphate hydrolases"/>
    <property type="match status" value="2"/>
</dbReference>
<dbReference type="CDD" id="cd00009">
    <property type="entry name" value="AAA"/>
    <property type="match status" value="2"/>
</dbReference>
<dbReference type="InterPro" id="IPR050773">
    <property type="entry name" value="CbxX/CfxQ_RuBisCO_ESX"/>
</dbReference>
<feature type="compositionally biased region" description="Basic residues" evidence="4">
    <location>
        <begin position="8"/>
        <end position="24"/>
    </location>
</feature>
<accession>A0A8H5T4Y3</accession>
<dbReference type="GO" id="GO:0005524">
    <property type="term" value="F:ATP binding"/>
    <property type="evidence" value="ECO:0007669"/>
    <property type="project" value="UniProtKB-KW"/>
</dbReference>
<dbReference type="GO" id="GO:0016887">
    <property type="term" value="F:ATP hydrolysis activity"/>
    <property type="evidence" value="ECO:0007669"/>
    <property type="project" value="InterPro"/>
</dbReference>
<evidence type="ECO:0000256" key="1">
    <source>
        <dbReference type="ARBA" id="ARBA00010378"/>
    </source>
</evidence>
<keyword evidence="2" id="KW-0547">Nucleotide-binding</keyword>
<evidence type="ECO:0000313" key="7">
    <source>
        <dbReference type="Proteomes" id="UP000572754"/>
    </source>
</evidence>
<feature type="domain" description="AAA+ ATPase" evidence="5">
    <location>
        <begin position="743"/>
        <end position="874"/>
    </location>
</feature>